<reference evidence="4" key="1">
    <citation type="submission" date="2021-07" db="EMBL/GenBank/DDBJ databases">
        <title>Candidatus Kaistella beijingensis sp. nov. isolated from a municipal wastewater treatment plant is involved in sludge foaming.</title>
        <authorList>
            <person name="Song Y."/>
            <person name="Liu S.-J."/>
        </authorList>
    </citation>
    <scope>NUCLEOTIDE SEQUENCE</scope>
    <source>
        <strain evidence="4">DSM 43998</strain>
    </source>
</reference>
<protein>
    <recommendedName>
        <fullName evidence="3">Cas10/Cmr2 second palm domain-containing protein</fullName>
    </recommendedName>
</protein>
<proteinExistence type="predicted"/>
<evidence type="ECO:0000259" key="3">
    <source>
        <dbReference type="Pfam" id="PF22335"/>
    </source>
</evidence>
<evidence type="ECO:0000313" key="4">
    <source>
        <dbReference type="EMBL" id="QXQ14502.1"/>
    </source>
</evidence>
<evidence type="ECO:0000256" key="2">
    <source>
        <dbReference type="ARBA" id="ARBA00023118"/>
    </source>
</evidence>
<sequence length="556" mass="60147">MARRWVVIETGSNQQLVFQTNKQRLNVAASRLIWRVGFEWIPEAIEQVGGKLEVEIRNVVRASGLGTMITTPEAGRAIIEVVTTRAALEAPDLDIWGVVGETDLAEDLSNAGPTLGQAQRQLARWRADRPSPITRDPNLPYTQFCAFTGRPASGDVSEGTHTSRVHYPAAPGVAALWDRSMNDRDSLVAKLGGGEVVERAVVGRKELESGDGVANNGWVGVLHADGNGIGDIFTNLRRVYDDTELIERLETISRTLEDCAWRAVTNAVSTIQQKADEDAGENGTRPKNWILPILVGGDDITVLLDGRHAFEFTCALAAEFERLINEPAPDGSDNPVIESLQWVAANQDEWVDDGFLTSATAPERITLACGLVYVKPHHPFSHAVAFAEELTTSAKTVKGDGLSALDVHVLNESAVRELAKVREPLAFGGRKLWAGPIVLGGDQHVRDNDKRHLNHLQEAMDLIRPVASDEPGEEIPLVPSGVLHALREALTTGGEANLDAVARRAKEVAAGYPYADSLTALLDQHLEPDGVDFSRLLTAMELLDVSTGTVAGGRDA</sequence>
<dbReference type="RefSeq" id="WP_066466671.1">
    <property type="nucleotide sequence ID" value="NZ_CBCRUZ010000021.1"/>
</dbReference>
<organism evidence="4 5">
    <name type="scientific">Skermania pinensis</name>
    <dbReference type="NCBI Taxonomy" id="39122"/>
    <lineage>
        <taxon>Bacteria</taxon>
        <taxon>Bacillati</taxon>
        <taxon>Actinomycetota</taxon>
        <taxon>Actinomycetes</taxon>
        <taxon>Mycobacteriales</taxon>
        <taxon>Gordoniaceae</taxon>
        <taxon>Skermania</taxon>
    </lineage>
</organism>
<feature type="domain" description="Cas10/Cmr2 second palm" evidence="3">
    <location>
        <begin position="219"/>
        <end position="398"/>
    </location>
</feature>
<dbReference type="InterPro" id="IPR054767">
    <property type="entry name" value="Cas10-Cmr2_palm2"/>
</dbReference>
<keyword evidence="1" id="KW-0547">Nucleotide-binding</keyword>
<gene>
    <name evidence="4" type="ORF">KV203_03595</name>
</gene>
<dbReference type="Gene3D" id="3.30.70.270">
    <property type="match status" value="1"/>
</dbReference>
<evidence type="ECO:0000256" key="1">
    <source>
        <dbReference type="ARBA" id="ARBA00022741"/>
    </source>
</evidence>
<keyword evidence="5" id="KW-1185">Reference proteome</keyword>
<evidence type="ECO:0000313" key="5">
    <source>
        <dbReference type="Proteomes" id="UP000887023"/>
    </source>
</evidence>
<dbReference type="Pfam" id="PF22335">
    <property type="entry name" value="Cas10-Cmr2_palm2"/>
    <property type="match status" value="1"/>
</dbReference>
<keyword evidence="2" id="KW-0051">Antiviral defense</keyword>
<dbReference type="Proteomes" id="UP000887023">
    <property type="component" value="Chromosome"/>
</dbReference>
<dbReference type="InterPro" id="IPR043128">
    <property type="entry name" value="Rev_trsase/Diguanyl_cyclase"/>
</dbReference>
<name>A0ABX8SBE1_9ACTN</name>
<accession>A0ABX8SBE1</accession>
<dbReference type="EMBL" id="CP079105">
    <property type="protein sequence ID" value="QXQ14502.1"/>
    <property type="molecule type" value="Genomic_DNA"/>
</dbReference>